<evidence type="ECO:0000313" key="7">
    <source>
        <dbReference type="Proteomes" id="UP001163878"/>
    </source>
</evidence>
<dbReference type="RefSeq" id="WP_264241490.1">
    <property type="nucleotide sequence ID" value="NZ_CP107567.1"/>
</dbReference>
<dbReference type="PROSITE" id="PS00092">
    <property type="entry name" value="N6_MTASE"/>
    <property type="match status" value="1"/>
</dbReference>
<dbReference type="NCBIfam" id="TIGR00537">
    <property type="entry name" value="hemK_rel_arch"/>
    <property type="match status" value="1"/>
</dbReference>
<organism evidence="6 7">
    <name type="scientific">Streptomyces peucetius</name>
    <dbReference type="NCBI Taxonomy" id="1950"/>
    <lineage>
        <taxon>Bacteria</taxon>
        <taxon>Bacillati</taxon>
        <taxon>Actinomycetota</taxon>
        <taxon>Actinomycetes</taxon>
        <taxon>Kitasatosporales</taxon>
        <taxon>Streptomycetaceae</taxon>
        <taxon>Streptomyces</taxon>
    </lineage>
</organism>
<gene>
    <name evidence="6" type="ORF">OGH68_01840</name>
</gene>
<protein>
    <submittedName>
        <fullName evidence="6">Methyltransferase</fullName>
    </submittedName>
</protein>
<evidence type="ECO:0000313" key="6">
    <source>
        <dbReference type="EMBL" id="UYQ60337.1"/>
    </source>
</evidence>
<accession>A0ABY6I2V0</accession>
<evidence type="ECO:0000256" key="2">
    <source>
        <dbReference type="ARBA" id="ARBA00022603"/>
    </source>
</evidence>
<sequence length="229" mass="23956">MSSVLGADRTTSADALVFAPGVYAPQSDTFLLADALEREPLGPGAEVLDVGTGTGVLALAAARRGARVTAVDRSWRAVAATRLNAARAGQRVRVLHGDLLAPAAGRRFDLIVCNPPYVPAPRAGVPRHGAAVAWDAGHDGRAVLDRICDGAAGLLHPSGALLLVHSALSGVRATLDRLRGAGLDAAVMERRVVPFGPVLRSRADWLERRGLVAPGEEKEELVVVRAERV</sequence>
<feature type="domain" description="Methyltransferase small" evidence="5">
    <location>
        <begin position="28"/>
        <end position="117"/>
    </location>
</feature>
<dbReference type="InterPro" id="IPR052190">
    <property type="entry name" value="Euk-Arch_PrmC-MTase"/>
</dbReference>
<evidence type="ECO:0000256" key="4">
    <source>
        <dbReference type="ARBA" id="ARBA00022691"/>
    </source>
</evidence>
<dbReference type="InterPro" id="IPR029063">
    <property type="entry name" value="SAM-dependent_MTases_sf"/>
</dbReference>
<dbReference type="PANTHER" id="PTHR45875">
    <property type="entry name" value="METHYLTRANSFERASE N6AMT1"/>
    <property type="match status" value="1"/>
</dbReference>
<dbReference type="InterPro" id="IPR004557">
    <property type="entry name" value="PrmC-related"/>
</dbReference>
<proteinExistence type="inferred from homology"/>
<dbReference type="PANTHER" id="PTHR45875:SF1">
    <property type="entry name" value="METHYLTRANSFERASE N6AMT1"/>
    <property type="match status" value="1"/>
</dbReference>
<reference evidence="6" key="1">
    <citation type="submission" date="2022-10" db="EMBL/GenBank/DDBJ databases">
        <title>Cytochrome P450 Catalyzes Benzene Ring Formation in the Biosynthesis of Trialkyl-Substituted Aromatic Polyketides.</title>
        <authorList>
            <person name="Zhao E."/>
            <person name="Ge H."/>
        </authorList>
    </citation>
    <scope>NUCLEOTIDE SEQUENCE</scope>
    <source>
        <strain evidence="6">NA0869</strain>
    </source>
</reference>
<dbReference type="Gene3D" id="3.40.50.150">
    <property type="entry name" value="Vaccinia Virus protein VP39"/>
    <property type="match status" value="1"/>
</dbReference>
<dbReference type="EMBL" id="CP107567">
    <property type="protein sequence ID" value="UYQ60337.1"/>
    <property type="molecule type" value="Genomic_DNA"/>
</dbReference>
<dbReference type="Pfam" id="PF05175">
    <property type="entry name" value="MTS"/>
    <property type="match status" value="1"/>
</dbReference>
<dbReference type="GO" id="GO:0008168">
    <property type="term" value="F:methyltransferase activity"/>
    <property type="evidence" value="ECO:0007669"/>
    <property type="project" value="UniProtKB-KW"/>
</dbReference>
<dbReference type="GO" id="GO:0032259">
    <property type="term" value="P:methylation"/>
    <property type="evidence" value="ECO:0007669"/>
    <property type="project" value="UniProtKB-KW"/>
</dbReference>
<keyword evidence="4" id="KW-0949">S-adenosyl-L-methionine</keyword>
<name>A0ABY6I2V0_STRPE</name>
<dbReference type="InterPro" id="IPR007848">
    <property type="entry name" value="Small_mtfrase_dom"/>
</dbReference>
<keyword evidence="7" id="KW-1185">Reference proteome</keyword>
<evidence type="ECO:0000256" key="1">
    <source>
        <dbReference type="ARBA" id="ARBA00006149"/>
    </source>
</evidence>
<keyword evidence="2 6" id="KW-0489">Methyltransferase</keyword>
<dbReference type="Proteomes" id="UP001163878">
    <property type="component" value="Chromosome"/>
</dbReference>
<evidence type="ECO:0000256" key="3">
    <source>
        <dbReference type="ARBA" id="ARBA00022679"/>
    </source>
</evidence>
<keyword evidence="3" id="KW-0808">Transferase</keyword>
<dbReference type="CDD" id="cd02440">
    <property type="entry name" value="AdoMet_MTases"/>
    <property type="match status" value="1"/>
</dbReference>
<dbReference type="SUPFAM" id="SSF53335">
    <property type="entry name" value="S-adenosyl-L-methionine-dependent methyltransferases"/>
    <property type="match status" value="1"/>
</dbReference>
<comment type="similarity">
    <text evidence="1">Belongs to the eukaryotic/archaeal PrmC-related family.</text>
</comment>
<dbReference type="InterPro" id="IPR002052">
    <property type="entry name" value="DNA_methylase_N6_adenine_CS"/>
</dbReference>
<evidence type="ECO:0000259" key="5">
    <source>
        <dbReference type="Pfam" id="PF05175"/>
    </source>
</evidence>